<accession>A0A0L1JL78</accession>
<proteinExistence type="inferred from homology"/>
<evidence type="ECO:0000259" key="13">
    <source>
        <dbReference type="Pfam" id="PF02880"/>
    </source>
</evidence>
<dbReference type="InterPro" id="IPR016055">
    <property type="entry name" value="A-D-PHexomutase_a/b/a-I/II/III"/>
</dbReference>
<evidence type="ECO:0000256" key="3">
    <source>
        <dbReference type="ARBA" id="ARBA00010231"/>
    </source>
</evidence>
<keyword evidence="7 9" id="KW-0460">Magnesium</keyword>
<dbReference type="SUPFAM" id="SSF55957">
    <property type="entry name" value="Phosphoglucomutase, C-terminal domain"/>
    <property type="match status" value="1"/>
</dbReference>
<dbReference type="InterPro" id="IPR005844">
    <property type="entry name" value="A-D-PHexomutase_a/b/a-I"/>
</dbReference>
<dbReference type="Pfam" id="PF24947">
    <property type="entry name" value="PGM1_C_vert_fung"/>
    <property type="match status" value="1"/>
</dbReference>
<keyword evidence="8" id="KW-0413">Isomerase</keyword>
<evidence type="ECO:0000313" key="14">
    <source>
        <dbReference type="EMBL" id="KNG92178.1"/>
    </source>
</evidence>
<dbReference type="Pfam" id="PF02878">
    <property type="entry name" value="PGM_PMM_I"/>
    <property type="match status" value="1"/>
</dbReference>
<dbReference type="Gene3D" id="3.30.310.50">
    <property type="entry name" value="Alpha-D-phosphohexomutase, C-terminal domain"/>
    <property type="match status" value="1"/>
</dbReference>
<gene>
    <name evidence="14" type="ORF">ATO11_18755</name>
</gene>
<comment type="similarity">
    <text evidence="3 9">Belongs to the phosphohexose mutase family.</text>
</comment>
<evidence type="ECO:0000259" key="11">
    <source>
        <dbReference type="Pfam" id="PF02878"/>
    </source>
</evidence>
<dbReference type="Pfam" id="PF02879">
    <property type="entry name" value="PGM_PMM_II"/>
    <property type="match status" value="1"/>
</dbReference>
<dbReference type="PANTHER" id="PTHR22573:SF2">
    <property type="entry name" value="PHOSPHOGLUCOMUTASE"/>
    <property type="match status" value="1"/>
</dbReference>
<evidence type="ECO:0000256" key="7">
    <source>
        <dbReference type="ARBA" id="ARBA00022842"/>
    </source>
</evidence>
<keyword evidence="5" id="KW-0597">Phosphoprotein</keyword>
<reference evidence="14 15" key="1">
    <citation type="journal article" date="2015" name="Int. J. Syst. Evol. Microbiol.">
        <title>Aestuariivita atlantica sp. nov., isolated from deep sea sediment of the Atlantic Ocean.</title>
        <authorList>
            <person name="Li G."/>
            <person name="Lai Q."/>
            <person name="Du Y."/>
            <person name="Liu X."/>
            <person name="Sun F."/>
            <person name="Shao Z."/>
        </authorList>
    </citation>
    <scope>NUCLEOTIDE SEQUENCE [LARGE SCALE GENOMIC DNA]</scope>
    <source>
        <strain evidence="14 15">22II-S11-z3</strain>
    </source>
</reference>
<protein>
    <recommendedName>
        <fullName evidence="4">phosphoglucomutase (alpha-D-glucose-1,6-bisphosphate-dependent)</fullName>
        <ecNumber evidence="4">5.4.2.2</ecNumber>
    </recommendedName>
</protein>
<feature type="region of interest" description="Disordered" evidence="10">
    <location>
        <begin position="1"/>
        <end position="22"/>
    </location>
</feature>
<dbReference type="PATRIC" id="fig|1317121.7.peg.851"/>
<dbReference type="GO" id="GO:0005829">
    <property type="term" value="C:cytosol"/>
    <property type="evidence" value="ECO:0007669"/>
    <property type="project" value="TreeGrafter"/>
</dbReference>
<dbReference type="FunFam" id="3.40.120.10:FF:000004">
    <property type="entry name" value="Phosphoglucomutase 5"/>
    <property type="match status" value="1"/>
</dbReference>
<dbReference type="Pfam" id="PF02880">
    <property type="entry name" value="PGM_PMM_III"/>
    <property type="match status" value="1"/>
</dbReference>
<evidence type="ECO:0000256" key="5">
    <source>
        <dbReference type="ARBA" id="ARBA00022553"/>
    </source>
</evidence>
<dbReference type="InterPro" id="IPR036900">
    <property type="entry name" value="A-D-PHexomutase_C_sf"/>
</dbReference>
<evidence type="ECO:0000256" key="4">
    <source>
        <dbReference type="ARBA" id="ARBA00012728"/>
    </source>
</evidence>
<dbReference type="FunFam" id="3.40.120.10:FF:000005">
    <property type="entry name" value="Phosphoglucomutase 5"/>
    <property type="match status" value="1"/>
</dbReference>
<evidence type="ECO:0000259" key="12">
    <source>
        <dbReference type="Pfam" id="PF02879"/>
    </source>
</evidence>
<dbReference type="EMBL" id="AQQZ01000013">
    <property type="protein sequence ID" value="KNG92178.1"/>
    <property type="molecule type" value="Genomic_DNA"/>
</dbReference>
<evidence type="ECO:0000256" key="10">
    <source>
        <dbReference type="SAM" id="MobiDB-lite"/>
    </source>
</evidence>
<dbReference type="PRINTS" id="PR00509">
    <property type="entry name" value="PGMPMM"/>
</dbReference>
<evidence type="ECO:0000313" key="15">
    <source>
        <dbReference type="Proteomes" id="UP000036938"/>
    </source>
</evidence>
<dbReference type="PROSITE" id="PS00710">
    <property type="entry name" value="PGM_PMM"/>
    <property type="match status" value="1"/>
</dbReference>
<evidence type="ECO:0000256" key="8">
    <source>
        <dbReference type="ARBA" id="ARBA00023235"/>
    </source>
</evidence>
<comment type="cofactor">
    <cofactor evidence="2">
        <name>Mg(2+)</name>
        <dbReference type="ChEBI" id="CHEBI:18420"/>
    </cofactor>
</comment>
<organism evidence="14 15">
    <name type="scientific">Pseudaestuariivita atlantica</name>
    <dbReference type="NCBI Taxonomy" id="1317121"/>
    <lineage>
        <taxon>Bacteria</taxon>
        <taxon>Pseudomonadati</taxon>
        <taxon>Pseudomonadota</taxon>
        <taxon>Alphaproteobacteria</taxon>
        <taxon>Rhodobacterales</taxon>
        <taxon>Paracoccaceae</taxon>
        <taxon>Pseudaestuariivita</taxon>
    </lineage>
</organism>
<evidence type="ECO:0000256" key="1">
    <source>
        <dbReference type="ARBA" id="ARBA00000443"/>
    </source>
</evidence>
<sequence length="543" mass="57207">MQITTHATQPIAGQKPGTSGLRKKTRVFMQPHFLENYVQAVWNGIGGVAGKTLILGGDGRYFNDRACQVVLRMAAAGGAARVIVGQGGLLSTPAASHLIRKRKADGGIILSASHNPGGPDADFGLKYNISNGGPAPEDVTARIHAATQEISEYHILETQDADLSTPGETRMGDMVVEVVDPVADYKALMEELFDFPAIAAMIAGGFRLRFDAMHAVTGPYAHAILEGALGAKKGSVVNGTPSEDFGKGHPDPNPIWAKDLMDVMMGDDAPDFGAASDGDGDRNMIVGRGAYVTPSDSLAVLCANATCIPAYEGGLAGVARSMPTSAAADRVAEAQGIACYETPTGWKFFGTLLDAGKATICGEESAGTGSDHVREKDGLWAVLAWLNILAARRMSVADIMADHWRRYGRNYYSRHDYEAVDSDRANALMDGLRARLDGLAGETVAGLTVEKADEFAYTDPVDGSVATGQGIRIWFEGGARVVFRLSGTGTEGATIRVYLEALETDPGKLDRDAQEALADVIAAADALAGIAKHTGRDAPDVIT</sequence>
<dbReference type="Proteomes" id="UP000036938">
    <property type="component" value="Unassembled WGS sequence"/>
</dbReference>
<dbReference type="EC" id="5.4.2.2" evidence="4"/>
<comment type="catalytic activity">
    <reaction evidence="1">
        <text>alpha-D-glucose 1-phosphate = alpha-D-glucose 6-phosphate</text>
        <dbReference type="Rhea" id="RHEA:23536"/>
        <dbReference type="ChEBI" id="CHEBI:58225"/>
        <dbReference type="ChEBI" id="CHEBI:58601"/>
        <dbReference type="EC" id="5.4.2.2"/>
    </reaction>
</comment>
<dbReference type="GO" id="GO:0000287">
    <property type="term" value="F:magnesium ion binding"/>
    <property type="evidence" value="ECO:0007669"/>
    <property type="project" value="InterPro"/>
</dbReference>
<evidence type="ECO:0000256" key="9">
    <source>
        <dbReference type="RuleBase" id="RU004326"/>
    </source>
</evidence>
<dbReference type="GO" id="GO:0005975">
    <property type="term" value="P:carbohydrate metabolic process"/>
    <property type="evidence" value="ECO:0007669"/>
    <property type="project" value="InterPro"/>
</dbReference>
<feature type="domain" description="Alpha-D-phosphohexomutase alpha/beta/alpha" evidence="12">
    <location>
        <begin position="189"/>
        <end position="286"/>
    </location>
</feature>
<dbReference type="NCBIfam" id="NF005737">
    <property type="entry name" value="PRK07564.1-1"/>
    <property type="match status" value="1"/>
</dbReference>
<dbReference type="Gene3D" id="3.40.120.10">
    <property type="entry name" value="Alpha-D-Glucose-1,6-Bisphosphate, subunit A, domain 3"/>
    <property type="match status" value="3"/>
</dbReference>
<keyword evidence="15" id="KW-1185">Reference proteome</keyword>
<name>A0A0L1JL78_9RHOB</name>
<feature type="domain" description="Alpha-D-phosphohexomutase alpha/beta/alpha" evidence="13">
    <location>
        <begin position="295"/>
        <end position="407"/>
    </location>
</feature>
<dbReference type="InterPro" id="IPR045244">
    <property type="entry name" value="PGM"/>
</dbReference>
<feature type="domain" description="Alpha-D-phosphohexomutase alpha/beta/alpha" evidence="11">
    <location>
        <begin position="14"/>
        <end position="153"/>
    </location>
</feature>
<dbReference type="RefSeq" id="WP_050532471.1">
    <property type="nucleotide sequence ID" value="NZ_AQQZ01000013.1"/>
</dbReference>
<dbReference type="InterPro" id="IPR005841">
    <property type="entry name" value="Alpha-D-phosphohexomutase_SF"/>
</dbReference>
<keyword evidence="6 9" id="KW-0479">Metal-binding</keyword>
<dbReference type="InterPro" id="IPR005846">
    <property type="entry name" value="A-D-PHexomutase_a/b/a-III"/>
</dbReference>
<dbReference type="InterPro" id="IPR005845">
    <property type="entry name" value="A-D-PHexomutase_a/b/a-II"/>
</dbReference>
<dbReference type="STRING" id="1317121.ATO11_18755"/>
<comment type="caution">
    <text evidence="14">The sequence shown here is derived from an EMBL/GenBank/DDBJ whole genome shotgun (WGS) entry which is preliminary data.</text>
</comment>
<evidence type="ECO:0000256" key="2">
    <source>
        <dbReference type="ARBA" id="ARBA00001946"/>
    </source>
</evidence>
<dbReference type="PANTHER" id="PTHR22573">
    <property type="entry name" value="PHOSPHOHEXOMUTASE FAMILY MEMBER"/>
    <property type="match status" value="1"/>
</dbReference>
<evidence type="ECO:0000256" key="6">
    <source>
        <dbReference type="ARBA" id="ARBA00022723"/>
    </source>
</evidence>
<dbReference type="AlphaFoldDB" id="A0A0L1JL78"/>
<dbReference type="InterPro" id="IPR016066">
    <property type="entry name" value="A-D-PHexomutase_CS"/>
</dbReference>
<dbReference type="FunFam" id="3.30.310.50:FF:000002">
    <property type="entry name" value="Phosphoglucomutase 5"/>
    <property type="match status" value="1"/>
</dbReference>
<dbReference type="SUPFAM" id="SSF53738">
    <property type="entry name" value="Phosphoglucomutase, first 3 domains"/>
    <property type="match status" value="3"/>
</dbReference>
<dbReference type="GO" id="GO:0004614">
    <property type="term" value="F:phosphoglucomutase activity"/>
    <property type="evidence" value="ECO:0007669"/>
    <property type="project" value="UniProtKB-EC"/>
</dbReference>
<dbReference type="OrthoDB" id="9806956at2"/>